<comment type="caution">
    <text evidence="1">The sequence shown here is derived from an EMBL/GenBank/DDBJ whole genome shotgun (WGS) entry which is preliminary data.</text>
</comment>
<evidence type="ECO:0008006" key="3">
    <source>
        <dbReference type="Google" id="ProtNLM"/>
    </source>
</evidence>
<proteinExistence type="predicted"/>
<dbReference type="AlphaFoldDB" id="A0ABD5RYC3"/>
<keyword evidence="2" id="KW-1185">Reference proteome</keyword>
<dbReference type="EMBL" id="JBHSWU010000146">
    <property type="protein sequence ID" value="MFC6724310.1"/>
    <property type="molecule type" value="Genomic_DNA"/>
</dbReference>
<protein>
    <recommendedName>
        <fullName evidence="3">Small CPxCG-related zinc finger protein</fullName>
    </recommendedName>
</protein>
<accession>A0ABD5RYC3</accession>
<sequence>MSHQPRLPERYVCTDCLVVSAGRRGEGDDQRRPPESCGACGASAFVEIEQFHE</sequence>
<name>A0ABD5RYC3_9EURY</name>
<evidence type="ECO:0000313" key="2">
    <source>
        <dbReference type="Proteomes" id="UP001596328"/>
    </source>
</evidence>
<dbReference type="Proteomes" id="UP001596328">
    <property type="component" value="Unassembled WGS sequence"/>
</dbReference>
<evidence type="ECO:0000313" key="1">
    <source>
        <dbReference type="EMBL" id="MFC6724310.1"/>
    </source>
</evidence>
<organism evidence="1 2">
    <name type="scientific">Halobium palmae</name>
    <dbReference type="NCBI Taxonomy" id="1776492"/>
    <lineage>
        <taxon>Archaea</taxon>
        <taxon>Methanobacteriati</taxon>
        <taxon>Methanobacteriota</taxon>
        <taxon>Stenosarchaea group</taxon>
        <taxon>Halobacteria</taxon>
        <taxon>Halobacteriales</taxon>
        <taxon>Haloferacaceae</taxon>
        <taxon>Halobium</taxon>
    </lineage>
</organism>
<gene>
    <name evidence="1" type="ORF">ACFQE1_07975</name>
</gene>
<reference evidence="1 2" key="1">
    <citation type="journal article" date="2019" name="Int. J. Syst. Evol. Microbiol.">
        <title>The Global Catalogue of Microorganisms (GCM) 10K type strain sequencing project: providing services to taxonomists for standard genome sequencing and annotation.</title>
        <authorList>
            <consortium name="The Broad Institute Genomics Platform"/>
            <consortium name="The Broad Institute Genome Sequencing Center for Infectious Disease"/>
            <person name="Wu L."/>
            <person name="Ma J."/>
        </authorList>
    </citation>
    <scope>NUCLEOTIDE SEQUENCE [LARGE SCALE GENOMIC DNA]</scope>
    <source>
        <strain evidence="1 2">NBRC 111368</strain>
    </source>
</reference>